<dbReference type="Pfam" id="PF12770">
    <property type="entry name" value="CHAT"/>
    <property type="match status" value="1"/>
</dbReference>
<dbReference type="InterPro" id="IPR024983">
    <property type="entry name" value="CHAT_dom"/>
</dbReference>
<proteinExistence type="predicted"/>
<dbReference type="Proteomes" id="UP000263642">
    <property type="component" value="Unassembled WGS sequence"/>
</dbReference>
<accession>A0A3D3R8F9</accession>
<gene>
    <name evidence="2" type="ORF">DIT97_19525</name>
</gene>
<protein>
    <recommendedName>
        <fullName evidence="1">CHAT domain-containing protein</fullName>
    </recommendedName>
</protein>
<evidence type="ECO:0000313" key="2">
    <source>
        <dbReference type="EMBL" id="HCO25105.1"/>
    </source>
</evidence>
<evidence type="ECO:0000313" key="3">
    <source>
        <dbReference type="Proteomes" id="UP000263642"/>
    </source>
</evidence>
<feature type="domain" description="CHAT" evidence="1">
    <location>
        <begin position="1"/>
        <end position="57"/>
    </location>
</feature>
<name>A0A3D3R8F9_9PLAN</name>
<reference evidence="2 3" key="1">
    <citation type="journal article" date="2018" name="Nat. Biotechnol.">
        <title>A standardized bacterial taxonomy based on genome phylogeny substantially revises the tree of life.</title>
        <authorList>
            <person name="Parks D.H."/>
            <person name="Chuvochina M."/>
            <person name="Waite D.W."/>
            <person name="Rinke C."/>
            <person name="Skarshewski A."/>
            <person name="Chaumeil P.A."/>
            <person name="Hugenholtz P."/>
        </authorList>
    </citation>
    <scope>NUCLEOTIDE SEQUENCE [LARGE SCALE GENOMIC DNA]</scope>
    <source>
        <strain evidence="2">UBA9375</strain>
    </source>
</reference>
<feature type="non-terminal residue" evidence="2">
    <location>
        <position position="1"/>
    </location>
</feature>
<organism evidence="2 3">
    <name type="scientific">Gimesia maris</name>
    <dbReference type="NCBI Taxonomy" id="122"/>
    <lineage>
        <taxon>Bacteria</taxon>
        <taxon>Pseudomonadati</taxon>
        <taxon>Planctomycetota</taxon>
        <taxon>Planctomycetia</taxon>
        <taxon>Planctomycetales</taxon>
        <taxon>Planctomycetaceae</taxon>
        <taxon>Gimesia</taxon>
    </lineage>
</organism>
<evidence type="ECO:0000259" key="1">
    <source>
        <dbReference type="Pfam" id="PF12770"/>
    </source>
</evidence>
<sequence length="58" mass="6608">PDQETALLMEEFFSNLAQGMHKSKALRQAQLSRIQSRRERNGAAHPFFWAAFTLTGSE</sequence>
<dbReference type="AlphaFoldDB" id="A0A3D3R8F9"/>
<comment type="caution">
    <text evidence="2">The sequence shown here is derived from an EMBL/GenBank/DDBJ whole genome shotgun (WGS) entry which is preliminary data.</text>
</comment>
<dbReference type="EMBL" id="DQAY01000118">
    <property type="protein sequence ID" value="HCO25105.1"/>
    <property type="molecule type" value="Genomic_DNA"/>
</dbReference>